<feature type="transmembrane region" description="Helical" evidence="6">
    <location>
        <begin position="397"/>
        <end position="414"/>
    </location>
</feature>
<dbReference type="Pfam" id="PF13520">
    <property type="entry name" value="AA_permease_2"/>
    <property type="match status" value="1"/>
</dbReference>
<feature type="transmembrane region" description="Helical" evidence="6">
    <location>
        <begin position="235"/>
        <end position="258"/>
    </location>
</feature>
<keyword evidence="5 6" id="KW-0472">Membrane</keyword>
<evidence type="ECO:0000256" key="4">
    <source>
        <dbReference type="ARBA" id="ARBA00022989"/>
    </source>
</evidence>
<gene>
    <name evidence="7" type="primary">arcD</name>
    <name evidence="7" type="ORF">CAGGBEG34_200048</name>
</gene>
<evidence type="ECO:0000313" key="7">
    <source>
        <dbReference type="EMBL" id="CCD29048.1"/>
    </source>
</evidence>
<evidence type="ECO:0000256" key="6">
    <source>
        <dbReference type="SAM" id="Phobius"/>
    </source>
</evidence>
<comment type="caution">
    <text evidence="7">The sequence shown here is derived from an EMBL/GenBank/DDBJ whole genome shotgun (WGS) entry which is preliminary data.</text>
</comment>
<dbReference type="OrthoDB" id="3185104at2"/>
<dbReference type="GO" id="GO:0005886">
    <property type="term" value="C:plasma membrane"/>
    <property type="evidence" value="ECO:0007669"/>
    <property type="project" value="UniProtKB-SubCell"/>
</dbReference>
<dbReference type="InterPro" id="IPR002293">
    <property type="entry name" value="AA/rel_permease1"/>
</dbReference>
<feature type="transmembrane region" description="Helical" evidence="6">
    <location>
        <begin position="360"/>
        <end position="385"/>
    </location>
</feature>
<dbReference type="Gene3D" id="1.20.1740.10">
    <property type="entry name" value="Amino acid/polyamine transporter I"/>
    <property type="match status" value="1"/>
</dbReference>
<dbReference type="InterPro" id="IPR050367">
    <property type="entry name" value="APC_superfamily"/>
</dbReference>
<protein>
    <submittedName>
        <fullName evidence="7">Arginine/ornithine antiporter transporter</fullName>
    </submittedName>
</protein>
<dbReference type="PIRSF" id="PIRSF006060">
    <property type="entry name" value="AA_transporter"/>
    <property type="match status" value="1"/>
</dbReference>
<accession>G2J8F1</accession>
<evidence type="ECO:0000256" key="1">
    <source>
        <dbReference type="ARBA" id="ARBA00004651"/>
    </source>
</evidence>
<dbReference type="EMBL" id="CAFB01000037">
    <property type="protein sequence ID" value="CCD29048.1"/>
    <property type="molecule type" value="Genomic_DNA"/>
</dbReference>
<keyword evidence="4 6" id="KW-1133">Transmembrane helix</keyword>
<feature type="transmembrane region" description="Helical" evidence="6">
    <location>
        <begin position="336"/>
        <end position="354"/>
    </location>
</feature>
<feature type="transmembrane region" description="Helical" evidence="6">
    <location>
        <begin position="163"/>
        <end position="180"/>
    </location>
</feature>
<sequence length="445" mass="47427">MSSASSGLRRQPLGLALLTGAVMTSILGGGIFDLPQNMAAGAGLGAIVLAWILTFAGMCALANAFRLLACLRPDLKAGIYAYAREGFGPLAGFEIAWGYWLSAVFGNVAFAVLIQRTARYFFPALEDHAALSILSGSLLIWIMHGIVLFGVKRALVLNLTSSMLNLVMIGVILALMARAVKMERLLFDFWGARAQLGSVLTQLKSTMLVTLWTFIGVEGAVVLSGRALKPAHIGVATFAGLAICAGLYVSMSVLPFGLMTQPELAGLAAPSAASVLRNVLGTGGQMLVMASLLVTLLNSWLAWTILVSELPYEAAQGGVFPKFLARTNRFGAPAPALWISSGLMQVMLFIAWGVEDIWRWLISMTGVMILPSYLASAAYLWRCAFKNHLASEISRRQIYVSGALGVAYSGWLLYAAGPKFVLMSVLLFALGLPVYRSVCTSDAAG</sequence>
<feature type="transmembrane region" description="Helical" evidence="6">
    <location>
        <begin position="90"/>
        <end position="114"/>
    </location>
</feature>
<name>G2J8F1_9BURK</name>
<evidence type="ECO:0000256" key="2">
    <source>
        <dbReference type="ARBA" id="ARBA00022475"/>
    </source>
</evidence>
<keyword evidence="8" id="KW-1185">Reference proteome</keyword>
<feature type="transmembrane region" description="Helical" evidence="6">
    <location>
        <begin position="286"/>
        <end position="306"/>
    </location>
</feature>
<evidence type="ECO:0000313" key="8">
    <source>
        <dbReference type="Proteomes" id="UP000054051"/>
    </source>
</evidence>
<keyword evidence="3 6" id="KW-0812">Transmembrane</keyword>
<keyword evidence="2" id="KW-1003">Cell membrane</keyword>
<feature type="transmembrane region" description="Helical" evidence="6">
    <location>
        <begin position="12"/>
        <end position="32"/>
    </location>
</feature>
<dbReference type="eggNOG" id="COG0531">
    <property type="taxonomic scope" value="Bacteria"/>
</dbReference>
<dbReference type="PANTHER" id="PTHR42770:SF4">
    <property type="entry name" value="ARGININE_ORNITHINE ANTIPORTER-RELATED"/>
    <property type="match status" value="1"/>
</dbReference>
<evidence type="ECO:0000256" key="3">
    <source>
        <dbReference type="ARBA" id="ARBA00022692"/>
    </source>
</evidence>
<feature type="transmembrane region" description="Helical" evidence="6">
    <location>
        <begin position="129"/>
        <end position="151"/>
    </location>
</feature>
<organism evidence="7 8">
    <name type="scientific">Candidatus Glomeribacter gigasporarum BEG34</name>
    <dbReference type="NCBI Taxonomy" id="1070319"/>
    <lineage>
        <taxon>Bacteria</taxon>
        <taxon>Pseudomonadati</taxon>
        <taxon>Pseudomonadota</taxon>
        <taxon>Betaproteobacteria</taxon>
        <taxon>Burkholderiales</taxon>
        <taxon>Burkholderiaceae</taxon>
        <taxon>Candidatus Glomeribacter</taxon>
    </lineage>
</organism>
<feature type="transmembrane region" description="Helical" evidence="6">
    <location>
        <begin position="205"/>
        <end position="223"/>
    </location>
</feature>
<dbReference type="PANTHER" id="PTHR42770">
    <property type="entry name" value="AMINO ACID TRANSPORTER-RELATED"/>
    <property type="match status" value="1"/>
</dbReference>
<feature type="transmembrane region" description="Helical" evidence="6">
    <location>
        <begin position="44"/>
        <end position="69"/>
    </location>
</feature>
<dbReference type="GO" id="GO:0022857">
    <property type="term" value="F:transmembrane transporter activity"/>
    <property type="evidence" value="ECO:0007669"/>
    <property type="project" value="InterPro"/>
</dbReference>
<dbReference type="RefSeq" id="WP_006682291.1">
    <property type="nucleotide sequence ID" value="NZ_CAFB01000037.1"/>
</dbReference>
<dbReference type="AlphaFoldDB" id="G2J8F1"/>
<reference evidence="7 8" key="1">
    <citation type="submission" date="2011-08" db="EMBL/GenBank/DDBJ databases">
        <title>The genome of the obligate endobacterium of an arbuscular mycorrhizal fungus reveals an interphylum network of nutritional interactions.</title>
        <authorList>
            <person name="Ghignone S."/>
            <person name="Salvioli A."/>
            <person name="Anca I."/>
            <person name="Lumini E."/>
            <person name="Ortu G."/>
            <person name="Petiti L."/>
            <person name="Cruveiller S."/>
            <person name="Bianciotto V."/>
            <person name="Piffanelli P."/>
            <person name="Lanfranco L."/>
            <person name="Bonfante P."/>
        </authorList>
    </citation>
    <scope>NUCLEOTIDE SEQUENCE [LARGE SCALE GENOMIC DNA]</scope>
    <source>
        <strain evidence="7 8">BEG34</strain>
    </source>
</reference>
<proteinExistence type="predicted"/>
<dbReference type="STRING" id="1070319.CAGGBEG34_200048"/>
<feature type="transmembrane region" description="Helical" evidence="6">
    <location>
        <begin position="420"/>
        <end position="438"/>
    </location>
</feature>
<evidence type="ECO:0000256" key="5">
    <source>
        <dbReference type="ARBA" id="ARBA00023136"/>
    </source>
</evidence>
<comment type="subcellular location">
    <subcellularLocation>
        <location evidence="1">Cell membrane</location>
        <topology evidence="1">Multi-pass membrane protein</topology>
    </subcellularLocation>
</comment>
<dbReference type="Proteomes" id="UP000054051">
    <property type="component" value="Unassembled WGS sequence"/>
</dbReference>